<dbReference type="InterPro" id="IPR045863">
    <property type="entry name" value="CorA_TM1_TM2"/>
</dbReference>
<evidence type="ECO:0000256" key="3">
    <source>
        <dbReference type="ARBA" id="ARBA00022448"/>
    </source>
</evidence>
<dbReference type="PANTHER" id="PTHR46494:SF1">
    <property type="entry name" value="CORA FAMILY METAL ION TRANSPORTER (EUROFUNG)"/>
    <property type="match status" value="1"/>
</dbReference>
<evidence type="ECO:0000313" key="9">
    <source>
        <dbReference type="EMBL" id="MFD1695155.1"/>
    </source>
</evidence>
<dbReference type="InterPro" id="IPR045861">
    <property type="entry name" value="CorA_cytoplasmic_dom"/>
</dbReference>
<keyword evidence="4" id="KW-1003">Cell membrane</keyword>
<keyword evidence="5 8" id="KW-0812">Transmembrane</keyword>
<dbReference type="Gene3D" id="3.30.460.20">
    <property type="entry name" value="CorA soluble domain-like"/>
    <property type="match status" value="1"/>
</dbReference>
<dbReference type="CDD" id="cd12837">
    <property type="entry name" value="EcCorA-like_u1"/>
    <property type="match status" value="1"/>
</dbReference>
<dbReference type="Pfam" id="PF01544">
    <property type="entry name" value="CorA"/>
    <property type="match status" value="1"/>
</dbReference>
<keyword evidence="7 8" id="KW-0472">Membrane</keyword>
<name>A0ABW4JTF9_9HYPH</name>
<dbReference type="SUPFAM" id="SSF143865">
    <property type="entry name" value="CorA soluble domain-like"/>
    <property type="match status" value="1"/>
</dbReference>
<dbReference type="Gene3D" id="1.20.58.340">
    <property type="entry name" value="Magnesium transport protein CorA, transmembrane region"/>
    <property type="match status" value="1"/>
</dbReference>
<proteinExistence type="inferred from homology"/>
<evidence type="ECO:0000256" key="1">
    <source>
        <dbReference type="ARBA" id="ARBA00004651"/>
    </source>
</evidence>
<feature type="transmembrane region" description="Helical" evidence="8">
    <location>
        <begin position="267"/>
        <end position="284"/>
    </location>
</feature>
<evidence type="ECO:0000256" key="4">
    <source>
        <dbReference type="ARBA" id="ARBA00022475"/>
    </source>
</evidence>
<evidence type="ECO:0000256" key="5">
    <source>
        <dbReference type="ARBA" id="ARBA00022692"/>
    </source>
</evidence>
<reference evidence="10" key="1">
    <citation type="journal article" date="2019" name="Int. J. Syst. Evol. Microbiol.">
        <title>The Global Catalogue of Microorganisms (GCM) 10K type strain sequencing project: providing services to taxonomists for standard genome sequencing and annotation.</title>
        <authorList>
            <consortium name="The Broad Institute Genomics Platform"/>
            <consortium name="The Broad Institute Genome Sequencing Center for Infectious Disease"/>
            <person name="Wu L."/>
            <person name="Ma J."/>
        </authorList>
    </citation>
    <scope>NUCLEOTIDE SEQUENCE [LARGE SCALE GENOMIC DNA]</scope>
    <source>
        <strain evidence="10">JCM 3369</strain>
    </source>
</reference>
<evidence type="ECO:0000256" key="2">
    <source>
        <dbReference type="ARBA" id="ARBA00009765"/>
    </source>
</evidence>
<comment type="subcellular location">
    <subcellularLocation>
        <location evidence="1">Cell membrane</location>
        <topology evidence="1">Multi-pass membrane protein</topology>
    </subcellularLocation>
</comment>
<keyword evidence="6 8" id="KW-1133">Transmembrane helix</keyword>
<evidence type="ECO:0000256" key="7">
    <source>
        <dbReference type="ARBA" id="ARBA00023136"/>
    </source>
</evidence>
<keyword evidence="10" id="KW-1185">Reference proteome</keyword>
<dbReference type="InterPro" id="IPR002523">
    <property type="entry name" value="MgTranspt_CorA/ZnTranspt_ZntB"/>
</dbReference>
<gene>
    <name evidence="9" type="ORF">ACFSC7_06480</name>
</gene>
<protein>
    <submittedName>
        <fullName evidence="9">Magnesium transporter CorA family protein</fullName>
    </submittedName>
</protein>
<feature type="transmembrane region" description="Helical" evidence="8">
    <location>
        <begin position="296"/>
        <end position="318"/>
    </location>
</feature>
<accession>A0ABW4JTF9</accession>
<dbReference type="EMBL" id="JBHUFA010000001">
    <property type="protein sequence ID" value="MFD1695155.1"/>
    <property type="molecule type" value="Genomic_DNA"/>
</dbReference>
<sequence>MILAYVPNGTGLTRIEVAPGEDVPEAAVWIDLLRPTREEQQACEKLMGAEIPTRDEMRSIESSARFYEEPGGLVMTALLPIAARTHDPETSSVTFVLSQSRLVTVRHGEPVSITLFERKVGNLPPSAHSGPGIVVGLFEFIIDRCADVMEEASAKVDVMSQKVFEDGISARKSTLYKDAIKDQGRIGLQISKMHDVCTGLSRLLLFIDSRPEKVKFKDSQKRMLKTYGRDLHSIKEHGDALDNRLSYLLDATIGLVNLEQNQTAKTYSVLGLIFLPPTLVASIYGMNFRFMPELDWAYGFEYALAVMGGLVLVTYLVLRLRRLL</sequence>
<dbReference type="RefSeq" id="WP_149891075.1">
    <property type="nucleotide sequence ID" value="NZ_JBHUFA010000001.1"/>
</dbReference>
<evidence type="ECO:0000313" key="10">
    <source>
        <dbReference type="Proteomes" id="UP001597327"/>
    </source>
</evidence>
<organism evidence="9 10">
    <name type="scientific">Roseibium aestuarii</name>
    <dbReference type="NCBI Taxonomy" id="2600299"/>
    <lineage>
        <taxon>Bacteria</taxon>
        <taxon>Pseudomonadati</taxon>
        <taxon>Pseudomonadota</taxon>
        <taxon>Alphaproteobacteria</taxon>
        <taxon>Hyphomicrobiales</taxon>
        <taxon>Stappiaceae</taxon>
        <taxon>Roseibium</taxon>
    </lineage>
</organism>
<dbReference type="Proteomes" id="UP001597327">
    <property type="component" value="Unassembled WGS sequence"/>
</dbReference>
<comment type="similarity">
    <text evidence="2">Belongs to the CorA metal ion transporter (MIT) (TC 1.A.35) family.</text>
</comment>
<dbReference type="PANTHER" id="PTHR46494">
    <property type="entry name" value="CORA FAMILY METAL ION TRANSPORTER (EUROFUNG)"/>
    <property type="match status" value="1"/>
</dbReference>
<keyword evidence="3" id="KW-0813">Transport</keyword>
<comment type="caution">
    <text evidence="9">The sequence shown here is derived from an EMBL/GenBank/DDBJ whole genome shotgun (WGS) entry which is preliminary data.</text>
</comment>
<evidence type="ECO:0000256" key="6">
    <source>
        <dbReference type="ARBA" id="ARBA00022989"/>
    </source>
</evidence>
<dbReference type="SUPFAM" id="SSF144083">
    <property type="entry name" value="Magnesium transport protein CorA, transmembrane region"/>
    <property type="match status" value="1"/>
</dbReference>
<evidence type="ECO:0000256" key="8">
    <source>
        <dbReference type="SAM" id="Phobius"/>
    </source>
</evidence>